<reference evidence="3" key="1">
    <citation type="submission" date="2023-07" db="EMBL/GenBank/DDBJ databases">
        <title>30 novel species of actinomycetes from the DSMZ collection.</title>
        <authorList>
            <person name="Nouioui I."/>
        </authorList>
    </citation>
    <scope>NUCLEOTIDE SEQUENCE [LARGE SCALE GENOMIC DNA]</scope>
    <source>
        <strain evidence="3">DSM 45834</strain>
    </source>
</reference>
<dbReference type="RefSeq" id="WP_311555686.1">
    <property type="nucleotide sequence ID" value="NZ_JAVREJ010000004.1"/>
</dbReference>
<dbReference type="InterPro" id="IPR032710">
    <property type="entry name" value="NTF2-like_dom_sf"/>
</dbReference>
<dbReference type="Gene3D" id="3.10.450.50">
    <property type="match status" value="1"/>
</dbReference>
<feature type="domain" description="SnoaL-like" evidence="1">
    <location>
        <begin position="11"/>
        <end position="109"/>
    </location>
</feature>
<evidence type="ECO:0000313" key="3">
    <source>
        <dbReference type="Proteomes" id="UP001183202"/>
    </source>
</evidence>
<sequence length="118" mass="12454">MATVAELMHQNLFDIFNERDPERRGRAIALTYADDVVFHDPEGSVTGGRAVGDKAQALLDQAPGFVFAARGPVYTSAGSLGVLAWRFGPADGDPVATGMDVALVENGLIQTLHTVVDG</sequence>
<name>A0ABU2N9E9_9PSEU</name>
<protein>
    <submittedName>
        <fullName evidence="2">Nuclear transport factor 2 family protein</fullName>
    </submittedName>
</protein>
<accession>A0ABU2N9E9</accession>
<gene>
    <name evidence="2" type="ORF">RM445_09070</name>
</gene>
<comment type="caution">
    <text evidence="2">The sequence shown here is derived from an EMBL/GenBank/DDBJ whole genome shotgun (WGS) entry which is preliminary data.</text>
</comment>
<evidence type="ECO:0000259" key="1">
    <source>
        <dbReference type="Pfam" id="PF12680"/>
    </source>
</evidence>
<organism evidence="2 3">
    <name type="scientific">Pseudonocardia charpentierae</name>
    <dbReference type="NCBI Taxonomy" id="3075545"/>
    <lineage>
        <taxon>Bacteria</taxon>
        <taxon>Bacillati</taxon>
        <taxon>Actinomycetota</taxon>
        <taxon>Actinomycetes</taxon>
        <taxon>Pseudonocardiales</taxon>
        <taxon>Pseudonocardiaceae</taxon>
        <taxon>Pseudonocardia</taxon>
    </lineage>
</organism>
<dbReference type="Pfam" id="PF12680">
    <property type="entry name" value="SnoaL_2"/>
    <property type="match status" value="1"/>
</dbReference>
<proteinExistence type="predicted"/>
<keyword evidence="3" id="KW-1185">Reference proteome</keyword>
<dbReference type="InterPro" id="IPR037401">
    <property type="entry name" value="SnoaL-like"/>
</dbReference>
<dbReference type="EMBL" id="JAVREJ010000004">
    <property type="protein sequence ID" value="MDT0349673.1"/>
    <property type="molecule type" value="Genomic_DNA"/>
</dbReference>
<dbReference type="SUPFAM" id="SSF54427">
    <property type="entry name" value="NTF2-like"/>
    <property type="match status" value="1"/>
</dbReference>
<evidence type="ECO:0000313" key="2">
    <source>
        <dbReference type="EMBL" id="MDT0349673.1"/>
    </source>
</evidence>
<dbReference type="Proteomes" id="UP001183202">
    <property type="component" value="Unassembled WGS sequence"/>
</dbReference>